<dbReference type="STRING" id="1305764.R9P258"/>
<organism evidence="12 13">
    <name type="scientific">Pseudozyma hubeiensis (strain SY62)</name>
    <name type="common">Yeast</name>
    <dbReference type="NCBI Taxonomy" id="1305764"/>
    <lineage>
        <taxon>Eukaryota</taxon>
        <taxon>Fungi</taxon>
        <taxon>Dikarya</taxon>
        <taxon>Basidiomycota</taxon>
        <taxon>Ustilaginomycotina</taxon>
        <taxon>Ustilaginomycetes</taxon>
        <taxon>Ustilaginales</taxon>
        <taxon>Ustilaginaceae</taxon>
        <taxon>Pseudozyma</taxon>
    </lineage>
</organism>
<dbReference type="EMBL" id="DF238792">
    <property type="protein sequence ID" value="GAC95277.1"/>
    <property type="molecule type" value="Genomic_DNA"/>
</dbReference>
<accession>R9P258</accession>
<comment type="similarity">
    <text evidence="2 9">Belongs to the Mediator complex subunit 14 family.</text>
</comment>
<dbReference type="eggNOG" id="KOG1875">
    <property type="taxonomic scope" value="Eukaryota"/>
</dbReference>
<dbReference type="OrthoDB" id="205099at2759"/>
<evidence type="ECO:0000256" key="3">
    <source>
        <dbReference type="ARBA" id="ARBA00019619"/>
    </source>
</evidence>
<dbReference type="GeneID" id="24108143"/>
<evidence type="ECO:0000256" key="6">
    <source>
        <dbReference type="ARBA" id="ARBA00023163"/>
    </source>
</evidence>
<reference evidence="13" key="1">
    <citation type="journal article" date="2013" name="Genome Announc.">
        <title>Draft genome sequence of the basidiomycetous yeast-like fungus Pseudozyma hubeiensis SY62, which produces an abundant amount of the biosurfactant mannosylerythritol lipids.</title>
        <authorList>
            <person name="Konishi M."/>
            <person name="Hatada Y."/>
            <person name="Horiuchi J."/>
        </authorList>
    </citation>
    <scope>NUCLEOTIDE SEQUENCE [LARGE SCALE GENOMIC DNA]</scope>
    <source>
        <strain evidence="13">SY62</strain>
    </source>
</reference>
<evidence type="ECO:0000313" key="13">
    <source>
        <dbReference type="Proteomes" id="UP000014071"/>
    </source>
</evidence>
<keyword evidence="6 9" id="KW-0804">Transcription</keyword>
<dbReference type="InterPro" id="IPR055122">
    <property type="entry name" value="Med14_N"/>
</dbReference>
<dbReference type="InterPro" id="IPR013947">
    <property type="entry name" value="Mediator_Med14"/>
</dbReference>
<dbReference type="HOGENOM" id="CLU_246884_0_0_1"/>
<feature type="region of interest" description="Disordered" evidence="10">
    <location>
        <begin position="961"/>
        <end position="980"/>
    </location>
</feature>
<dbReference type="GO" id="GO:0016592">
    <property type="term" value="C:mediator complex"/>
    <property type="evidence" value="ECO:0007669"/>
    <property type="project" value="UniProtKB-UniRule"/>
</dbReference>
<feature type="region of interest" description="Disordered" evidence="10">
    <location>
        <begin position="332"/>
        <end position="352"/>
    </location>
</feature>
<name>R9P258_PSEHS</name>
<dbReference type="PANTHER" id="PTHR12809">
    <property type="entry name" value="MEDIATOR COMPLEX SUBUNIT"/>
    <property type="match status" value="1"/>
</dbReference>
<sequence length="1529" mass="167546">MPLSPYGANTSTPHQHVKQIGRSSPASSRPPSLAHTQPIMASNGSVHYHAASPSAAVDRNKQMASSPHKLMIGVPPAATPNLSSVSNGVHDTRQSNGIASSTTTTAAAADVKGKQKEVDPIEAIPLAQLEQELPLEEADLVSLAALVERLANFGYESLQNLAETLPSLPSSSKRAKIFNTALDVRKQFIKLLVLARWSKDVADLNKSRNIIALLSEQQWQHEDVFAGLTDIRKILPNARMRNADLPTAIDVLQTGSYRRLPASIKDMAVAPKPFTDQQALAIVTRLEDALRTRMACRELVPAPLSNYSIHDGKVHFHVPDFFDAQLAASGAGQDETVNHRSDEPTPPSSDDRWWLLDLSFDFTPTGSCAESSRKSFPRKPKRAFRERLRVWGDRELAPRAQSESNDESKSVPLETGATEIEVGADAQDAVEKTTALIEGKDSDIPKDIDKDDLATVKHTVERDAPLARLFAFLQERSLHYQMDVLQHQAFELCRLNWGTNLRIETGERPRRLTVYYWTQAQGAAGAKGRAEGPAAGGSVQITIVDLPDQPGAKKALAAMFDEGDEESSKANETASLITVKRRGLQVTWNAEKSILADSETHDLAVSSSSLDIESLLSLVIKRHTLALLRNLHRRILVSEHPVSRLLRPEDCTLSEEHSQRQGDEFSTATEMTSFSFLQIALQGSHHQRGAKLKQRSTSSVPALRLSVDPVTGRLLLHSETTRSTTDQDTQMLSRQAAGFTASILTTRATYSRLTEASDRINESIEAVFDVLYKLEVFARVEEWERMSSHLGLRAVRKLALRPQDLAKFGPSVSTSPEAVPRLFVPLRNSFPGYFLALQPSELAGVGIALVYIAQTLDATGVPSLALQSIEWLDRSKIAAAASEAGRDNDIDAGTMNREDGRKRKGAPSISARQSDPDLVQKNLTTEELADVHSYCIALVSYFRVEQQLRLRGIPYLHVGSNTLRSSPPAKLQKRRRSADRAVQAAEARDDGLFDDDGNFDAAAALHAMADVTPAHSDDEATQGGERNGVAALVPSLCLRAADLLGPAKAHLAKPNVSLRVRNWDDSDRSCVQMRIKLRMKSRRFRSLHEVVSLAPTADQHSSSALTWIDFDSETSLLTLSTRDLDNCILTLYTQWERAMRMVLITREVLNASRAWQQRALRSRVSCKKPAERVELRCFDFDKVIFSYGNTVVNGSECKLLVRVRWQDAKMEIQPFTNLTTTQMGGYILEFGSIPTAGLDVFDRDAAQRVKDSPNWFDDAHASANPHNAMAFELRRTVNVAARSAAIHSVVQPQSERMVWKGFFQLLQDTLPLAREMAPLVERCLTDADVPEVEIKGATWFRLRFKDRFAVDLRMATRSRLIVSDASRPLFRSEIQKQDGDAVSPDAGANAETGLFAGSELLNGLLAGKAVANTAEGEDSKASQKPRISAAMSNEATLTGRQFQPIPNIEQVLRKVQAGIQTASSARGAAAVWDLRRALLISLAPFTSPNLAGQPSSAKGGNGVLGNLISSLVECVSAEIGSGSSGGDQS</sequence>
<proteinExistence type="inferred from homology"/>
<evidence type="ECO:0000256" key="8">
    <source>
        <dbReference type="ARBA" id="ARBA00032007"/>
    </source>
</evidence>
<dbReference type="Pfam" id="PF08638">
    <property type="entry name" value="Med14"/>
    <property type="match status" value="1"/>
</dbReference>
<keyword evidence="4 9" id="KW-0805">Transcription regulation</keyword>
<evidence type="ECO:0000256" key="1">
    <source>
        <dbReference type="ARBA" id="ARBA00004123"/>
    </source>
</evidence>
<evidence type="ECO:0000256" key="10">
    <source>
        <dbReference type="SAM" id="MobiDB-lite"/>
    </source>
</evidence>
<feature type="domain" description="Mediator complex subunit MED14 N-terminal" evidence="11">
    <location>
        <begin position="141"/>
        <end position="327"/>
    </location>
</feature>
<dbReference type="GO" id="GO:0003712">
    <property type="term" value="F:transcription coregulator activity"/>
    <property type="evidence" value="ECO:0007669"/>
    <property type="project" value="UniProtKB-UniRule"/>
</dbReference>
<gene>
    <name evidence="12" type="ORF">PHSY_002852</name>
</gene>
<evidence type="ECO:0000256" key="9">
    <source>
        <dbReference type="RuleBase" id="RU365082"/>
    </source>
</evidence>
<keyword evidence="7 9" id="KW-0539">Nucleus</keyword>
<dbReference type="GO" id="GO:0006357">
    <property type="term" value="P:regulation of transcription by RNA polymerase II"/>
    <property type="evidence" value="ECO:0007669"/>
    <property type="project" value="InterPro"/>
</dbReference>
<evidence type="ECO:0000256" key="4">
    <source>
        <dbReference type="ARBA" id="ARBA00023015"/>
    </source>
</evidence>
<comment type="subunit">
    <text evidence="9">Component of the Mediator complex.</text>
</comment>
<evidence type="ECO:0000259" key="11">
    <source>
        <dbReference type="Pfam" id="PF08638"/>
    </source>
</evidence>
<evidence type="ECO:0000256" key="7">
    <source>
        <dbReference type="ARBA" id="ARBA00023242"/>
    </source>
</evidence>
<dbReference type="RefSeq" id="XP_012188864.1">
    <property type="nucleotide sequence ID" value="XM_012333474.1"/>
</dbReference>
<comment type="function">
    <text evidence="9">Component of the Mediator complex, a coactivator involved in the regulated transcription of nearly all RNA polymerase II-dependent genes. Mediator functions as a bridge to convey information from gene-specific regulatory proteins to the basal RNA polymerase II transcription machinery. Mediator is recruited to promoters by direct interactions with regulatory proteins and serves as a scaffold for the assembly of a functional preinitiation complex with RNA polymerase II and the general transcription factors.</text>
</comment>
<dbReference type="Proteomes" id="UP000014071">
    <property type="component" value="Unassembled WGS sequence"/>
</dbReference>
<keyword evidence="13" id="KW-1185">Reference proteome</keyword>
<comment type="subcellular location">
    <subcellularLocation>
        <location evidence="1 9">Nucleus</location>
    </subcellularLocation>
</comment>
<feature type="region of interest" description="Disordered" evidence="10">
    <location>
        <begin position="887"/>
        <end position="917"/>
    </location>
</feature>
<feature type="compositionally biased region" description="Basic and acidic residues" evidence="10">
    <location>
        <begin position="336"/>
        <end position="352"/>
    </location>
</feature>
<feature type="compositionally biased region" description="Low complexity" evidence="10">
    <location>
        <begin position="22"/>
        <end position="32"/>
    </location>
</feature>
<evidence type="ECO:0000256" key="2">
    <source>
        <dbReference type="ARBA" id="ARBA00007813"/>
    </source>
</evidence>
<evidence type="ECO:0000256" key="5">
    <source>
        <dbReference type="ARBA" id="ARBA00023159"/>
    </source>
</evidence>
<evidence type="ECO:0000313" key="12">
    <source>
        <dbReference type="EMBL" id="GAC95277.1"/>
    </source>
</evidence>
<feature type="region of interest" description="Disordered" evidence="10">
    <location>
        <begin position="1"/>
        <end position="38"/>
    </location>
</feature>
<dbReference type="PANTHER" id="PTHR12809:SF2">
    <property type="entry name" value="MEDIATOR OF RNA POLYMERASE II TRANSCRIPTION SUBUNIT 14"/>
    <property type="match status" value="1"/>
</dbReference>
<dbReference type="GO" id="GO:0070847">
    <property type="term" value="C:core mediator complex"/>
    <property type="evidence" value="ECO:0007669"/>
    <property type="project" value="TreeGrafter"/>
</dbReference>
<keyword evidence="5 9" id="KW-0010">Activator</keyword>
<protein>
    <recommendedName>
        <fullName evidence="3 9">Mediator of RNA polymerase II transcription subunit 14</fullName>
    </recommendedName>
    <alternativeName>
        <fullName evidence="8 9">Mediator complex subunit 14</fullName>
    </alternativeName>
</protein>